<accession>A0ABQ8S315</accession>
<sequence length="481" mass="53980">MSSSAYGRGVLSETVSGFHAFRNISARIYSLTALPKSLRHLRRAAGMDPVLLGHLGVKPLVLTLSPFPDSKKKPTSVHVSKQFTFLPLPALPYVSVSTLQNERLTCQAPSLAHRALGWISCGGAPHQRDGLKKIDSVVTLPPSPRVRLNFGLFRISVFSQHSNSYEPFAKEMVVAVVIQTSPLIRKEEKRVTVKREGGMAGRNDKQDGDEDVIVFPCDMYYYRQLTVPAFSVHNKKTSEMSFCVYHEGQAKKSLNEDQNLIFTWILRPTVHITVESWPPSHSIECGPCIMPVDLIYSMPTLEERDLMRCCGLNFGVAQWLEHLVRRTKDPAGLDKVCALRASSQLMSGMQILAALCYEGGLEERELKQNIRHEIRVISRTNCVELLDMSSGDVRPARYHKDVSSNMNCVFDKHHKPPRMCGRHGTATQQRTAHGKGKHLNPWREVKILTLPTPGTEARTNRTEEAHRDKAVDSAHKSDFQL</sequence>
<protein>
    <submittedName>
        <fullName evidence="2">Uncharacterized protein</fullName>
    </submittedName>
</protein>
<feature type="compositionally biased region" description="Basic and acidic residues" evidence="1">
    <location>
        <begin position="458"/>
        <end position="481"/>
    </location>
</feature>
<reference evidence="2 3" key="1">
    <citation type="journal article" date="2022" name="Allergy">
        <title>Genome assembly and annotation of Periplaneta americana reveal a comprehensive cockroach allergen profile.</title>
        <authorList>
            <person name="Wang L."/>
            <person name="Xiong Q."/>
            <person name="Saelim N."/>
            <person name="Wang L."/>
            <person name="Nong W."/>
            <person name="Wan A.T."/>
            <person name="Shi M."/>
            <person name="Liu X."/>
            <person name="Cao Q."/>
            <person name="Hui J.H.L."/>
            <person name="Sookrung N."/>
            <person name="Leung T.F."/>
            <person name="Tungtrongchitr A."/>
            <person name="Tsui S.K.W."/>
        </authorList>
    </citation>
    <scope>NUCLEOTIDE SEQUENCE [LARGE SCALE GENOMIC DNA]</scope>
    <source>
        <strain evidence="2">PWHHKU_190912</strain>
    </source>
</reference>
<dbReference type="Proteomes" id="UP001148838">
    <property type="component" value="Unassembled WGS sequence"/>
</dbReference>
<dbReference type="EMBL" id="JAJSOF020000037">
    <property type="protein sequence ID" value="KAJ4428281.1"/>
    <property type="molecule type" value="Genomic_DNA"/>
</dbReference>
<evidence type="ECO:0000313" key="2">
    <source>
        <dbReference type="EMBL" id="KAJ4428281.1"/>
    </source>
</evidence>
<keyword evidence="3" id="KW-1185">Reference proteome</keyword>
<name>A0ABQ8S315_PERAM</name>
<feature type="region of interest" description="Disordered" evidence="1">
    <location>
        <begin position="450"/>
        <end position="481"/>
    </location>
</feature>
<comment type="caution">
    <text evidence="2">The sequence shown here is derived from an EMBL/GenBank/DDBJ whole genome shotgun (WGS) entry which is preliminary data.</text>
</comment>
<proteinExistence type="predicted"/>
<evidence type="ECO:0000256" key="1">
    <source>
        <dbReference type="SAM" id="MobiDB-lite"/>
    </source>
</evidence>
<gene>
    <name evidence="2" type="ORF">ANN_24299</name>
</gene>
<evidence type="ECO:0000313" key="3">
    <source>
        <dbReference type="Proteomes" id="UP001148838"/>
    </source>
</evidence>
<organism evidence="2 3">
    <name type="scientific">Periplaneta americana</name>
    <name type="common">American cockroach</name>
    <name type="synonym">Blatta americana</name>
    <dbReference type="NCBI Taxonomy" id="6978"/>
    <lineage>
        <taxon>Eukaryota</taxon>
        <taxon>Metazoa</taxon>
        <taxon>Ecdysozoa</taxon>
        <taxon>Arthropoda</taxon>
        <taxon>Hexapoda</taxon>
        <taxon>Insecta</taxon>
        <taxon>Pterygota</taxon>
        <taxon>Neoptera</taxon>
        <taxon>Polyneoptera</taxon>
        <taxon>Dictyoptera</taxon>
        <taxon>Blattodea</taxon>
        <taxon>Blattoidea</taxon>
        <taxon>Blattidae</taxon>
        <taxon>Blattinae</taxon>
        <taxon>Periplaneta</taxon>
    </lineage>
</organism>